<evidence type="ECO:0000256" key="1">
    <source>
        <dbReference type="ARBA" id="ARBA00004533"/>
    </source>
</evidence>
<evidence type="ECO:0000256" key="4">
    <source>
        <dbReference type="ARBA" id="ARBA00022519"/>
    </source>
</evidence>
<sequence>MIARVGEWGRQAWTAATARPARIRAGVEIALVALLAVQAGRLAWIFVAPKPRAAAVAARSDDAAPTDASIFQRFDAFFRTGDKSSLAEAAGADSDALRLFGLRSDGQGGGSAIIGLPDGCQVSVGVGETISDGLTLAFVGEDFVTVSRGGSVSRLVFTEIPAGAAAPPPPPSTPQVVTPAGGAPAQTPTMAPAAAPTGPVVDPQRLMAQAALRPRMDGLRIRGFTLAARGDGAALRAAGLQSGDVILAVNGAELNSLERLSELGGELSGSSAAEIRFERNGRVQTTTIRTGQ</sequence>
<comment type="caution">
    <text evidence="11">The sequence shown here is derived from an EMBL/GenBank/DDBJ whole genome shotgun (WGS) entry which is preliminary data.</text>
</comment>
<keyword evidence="3" id="KW-1003">Cell membrane</keyword>
<dbReference type="PROSITE" id="PS50106">
    <property type="entry name" value="PDZ"/>
    <property type="match status" value="1"/>
</dbReference>
<dbReference type="Gene3D" id="2.30.42.10">
    <property type="match status" value="1"/>
</dbReference>
<evidence type="ECO:0000313" key="11">
    <source>
        <dbReference type="EMBL" id="MET4682212.1"/>
    </source>
</evidence>
<dbReference type="RefSeq" id="WP_354087172.1">
    <property type="nucleotide sequence ID" value="NZ_JBEPTF010000001.1"/>
</dbReference>
<evidence type="ECO:0000256" key="5">
    <source>
        <dbReference type="ARBA" id="ARBA00022692"/>
    </source>
</evidence>
<dbReference type="EMBL" id="JBEPTF010000001">
    <property type="protein sequence ID" value="MET4682212.1"/>
    <property type="molecule type" value="Genomic_DNA"/>
</dbReference>
<comment type="subcellular location">
    <subcellularLocation>
        <location evidence="1">Cell inner membrane</location>
    </subcellularLocation>
</comment>
<evidence type="ECO:0000256" key="2">
    <source>
        <dbReference type="ARBA" id="ARBA00022448"/>
    </source>
</evidence>
<dbReference type="InterPro" id="IPR001478">
    <property type="entry name" value="PDZ"/>
</dbReference>
<feature type="domain" description="PDZ" evidence="10">
    <location>
        <begin position="218"/>
        <end position="257"/>
    </location>
</feature>
<organism evidence="11 12">
    <name type="scientific">Brevundimonas faecalis</name>
    <dbReference type="NCBI Taxonomy" id="947378"/>
    <lineage>
        <taxon>Bacteria</taxon>
        <taxon>Pseudomonadati</taxon>
        <taxon>Pseudomonadota</taxon>
        <taxon>Alphaproteobacteria</taxon>
        <taxon>Caulobacterales</taxon>
        <taxon>Caulobacteraceae</taxon>
        <taxon>Brevundimonas</taxon>
    </lineage>
</organism>
<dbReference type="SUPFAM" id="SSF50156">
    <property type="entry name" value="PDZ domain-like"/>
    <property type="match status" value="1"/>
</dbReference>
<keyword evidence="8" id="KW-0472">Membrane</keyword>
<dbReference type="Pfam" id="PF11356">
    <property type="entry name" value="T2SSC"/>
    <property type="match status" value="1"/>
</dbReference>
<evidence type="ECO:0000256" key="9">
    <source>
        <dbReference type="SAM" id="MobiDB-lite"/>
    </source>
</evidence>
<keyword evidence="4" id="KW-0997">Cell inner membrane</keyword>
<evidence type="ECO:0000259" key="10">
    <source>
        <dbReference type="PROSITE" id="PS50106"/>
    </source>
</evidence>
<keyword evidence="7" id="KW-1133">Transmembrane helix</keyword>
<keyword evidence="6" id="KW-0653">Protein transport</keyword>
<name>A0ABV2R8F1_9CAUL</name>
<evidence type="ECO:0000256" key="7">
    <source>
        <dbReference type="ARBA" id="ARBA00022989"/>
    </source>
</evidence>
<keyword evidence="12" id="KW-1185">Reference proteome</keyword>
<dbReference type="InterPro" id="IPR036034">
    <property type="entry name" value="PDZ_sf"/>
</dbReference>
<reference evidence="11 12" key="1">
    <citation type="submission" date="2024-06" db="EMBL/GenBank/DDBJ databases">
        <title>Sorghum-associated microbial communities from plants grown in Nebraska, USA.</title>
        <authorList>
            <person name="Schachtman D."/>
        </authorList>
    </citation>
    <scope>NUCLEOTIDE SEQUENCE [LARGE SCALE GENOMIC DNA]</scope>
    <source>
        <strain evidence="11 12">2814</strain>
    </source>
</reference>
<proteinExistence type="predicted"/>
<feature type="compositionally biased region" description="Low complexity" evidence="9">
    <location>
        <begin position="174"/>
        <end position="198"/>
    </location>
</feature>
<keyword evidence="5" id="KW-0812">Transmembrane</keyword>
<evidence type="ECO:0000256" key="3">
    <source>
        <dbReference type="ARBA" id="ARBA00022475"/>
    </source>
</evidence>
<dbReference type="Pfam" id="PF13180">
    <property type="entry name" value="PDZ_2"/>
    <property type="match status" value="1"/>
</dbReference>
<protein>
    <submittedName>
        <fullName evidence="11">General secretion pathway protein C</fullName>
    </submittedName>
</protein>
<evidence type="ECO:0000256" key="8">
    <source>
        <dbReference type="ARBA" id="ARBA00023136"/>
    </source>
</evidence>
<dbReference type="InterPro" id="IPR024961">
    <property type="entry name" value="T2SS_GspC_N"/>
</dbReference>
<keyword evidence="2" id="KW-0813">Transport</keyword>
<gene>
    <name evidence="11" type="ORF">ABIE19_000121</name>
</gene>
<evidence type="ECO:0000313" key="12">
    <source>
        <dbReference type="Proteomes" id="UP001549313"/>
    </source>
</evidence>
<feature type="region of interest" description="Disordered" evidence="9">
    <location>
        <begin position="164"/>
        <end position="198"/>
    </location>
</feature>
<dbReference type="Proteomes" id="UP001549313">
    <property type="component" value="Unassembled WGS sequence"/>
</dbReference>
<evidence type="ECO:0000256" key="6">
    <source>
        <dbReference type="ARBA" id="ARBA00022927"/>
    </source>
</evidence>
<accession>A0ABV2R8F1</accession>